<dbReference type="GO" id="GO:0006355">
    <property type="term" value="P:regulation of DNA-templated transcription"/>
    <property type="evidence" value="ECO:0007669"/>
    <property type="project" value="InterPro"/>
</dbReference>
<dbReference type="Pfam" id="PF17874">
    <property type="entry name" value="TPR_MalT"/>
    <property type="match status" value="1"/>
</dbReference>
<evidence type="ECO:0000256" key="1">
    <source>
        <dbReference type="ARBA" id="ARBA00023015"/>
    </source>
</evidence>
<dbReference type="AlphaFoldDB" id="A0A975D6X0"/>
<dbReference type="GO" id="GO:0016887">
    <property type="term" value="F:ATP hydrolysis activity"/>
    <property type="evidence" value="ECO:0007669"/>
    <property type="project" value="InterPro"/>
</dbReference>
<dbReference type="RefSeq" id="WP_208634143.1">
    <property type="nucleotide sequence ID" value="NZ_CP059319.1"/>
</dbReference>
<keyword evidence="1" id="KW-0805">Transcription regulation</keyword>
<dbReference type="InterPro" id="IPR049945">
    <property type="entry name" value="AAA_22"/>
</dbReference>
<dbReference type="Pfam" id="PF00196">
    <property type="entry name" value="GerE"/>
    <property type="match status" value="1"/>
</dbReference>
<dbReference type="Gene3D" id="1.25.40.10">
    <property type="entry name" value="Tetratricopeptide repeat domain"/>
    <property type="match status" value="1"/>
</dbReference>
<organism evidence="5 6">
    <name type="scientific">Rhizorhabdus wittichii</name>
    <dbReference type="NCBI Taxonomy" id="160791"/>
    <lineage>
        <taxon>Bacteria</taxon>
        <taxon>Pseudomonadati</taxon>
        <taxon>Pseudomonadota</taxon>
        <taxon>Alphaproteobacteria</taxon>
        <taxon>Sphingomonadales</taxon>
        <taxon>Sphingomonadaceae</taxon>
        <taxon>Rhizorhabdus</taxon>
    </lineage>
</organism>
<dbReference type="CDD" id="cd06170">
    <property type="entry name" value="LuxR_C_like"/>
    <property type="match status" value="1"/>
</dbReference>
<name>A0A975D6X0_9SPHN</name>
<dbReference type="GO" id="GO:0003677">
    <property type="term" value="F:DNA binding"/>
    <property type="evidence" value="ECO:0007669"/>
    <property type="project" value="UniProtKB-KW"/>
</dbReference>
<feature type="domain" description="HTH luxR-type" evidence="4">
    <location>
        <begin position="819"/>
        <end position="887"/>
    </location>
</feature>
<keyword evidence="2" id="KW-0238">DNA-binding</keyword>
<dbReference type="Pfam" id="PF25873">
    <property type="entry name" value="WHD_MalT"/>
    <property type="match status" value="1"/>
</dbReference>
<protein>
    <recommendedName>
        <fullName evidence="4">HTH luxR-type domain-containing protein</fullName>
    </recommendedName>
</protein>
<dbReference type="InterPro" id="IPR036388">
    <property type="entry name" value="WH-like_DNA-bd_sf"/>
</dbReference>
<dbReference type="SUPFAM" id="SSF46894">
    <property type="entry name" value="C-terminal effector domain of the bipartite response regulators"/>
    <property type="match status" value="1"/>
</dbReference>
<sequence>MADAPRTWTRTVGRRLAPPALQPGLCERTLLLRSLDVACAGRLTLVIGPAGFGKTTALAQWHASLVRRGQTACWCTMSEEERDPSRFLWMLALALEAAGIALDGDVLRTVSDGSVGLACDALLMALERAAPKGAIVIEEFERIDHPPIAALVAELVDGLPEDMHLVLSARRKPKLPISVLRVQGRVRVIDPAELRFGRRELTALLDDGADAEALETIEQQTEGWPVAVQLYRLWRERAGADAVVPKSSGLASEVADYLAEQIFDGLAVDAQDMLIDLSIAEYCEIPLADFIRQSQDSAALLRQVADQLPGLVQRSDAEDDLVYRLHPLLLGHARARLALKPGRADLIHGRASDWYWRNARFAAAIHHAVLSHDEALLARRIEALPFLDILGTAGAGELLHILNQVPAACQGLPQVRLITILLLFRNGLFPEAEQMRAEEERLLADRADAADPQVRRLRLGNLALKLLFAVHIDGFVADHDRLVAEIRALSLDAPATWAWVECLSATILQIRGDLDAAAEALLRAGKLSAAIGKPTPAASMATCQTLILGLAHGRLGHVLETVTAIRQPAAGQGTEQAVGEQALHAMAGIAAAVVDYERGYRVQAAEALRMALAEFGESEAWFDQYALALPIIVDVTYRRHGFDAARQEIERLRERAKRLGLRGVLGLLSTIELFQAVRAGEPAVADAAEPADDATLSWRERDTMRLALGRLAMERGAFDRAAGLAARAIAAGEAGDRLGTRIRGSILLGLARDRGGDADGADDALREAVRLSYPEGYVAPFAQEGRSIVPLLQRAIGKGSVIEQRLLAQVARAIEREREFAAPDALSNREAEIVAHLADGASNKVIARRLGLSDNTIKFHLKKVYAKLGVSSRKAAAAAAAKFVADGR</sequence>
<evidence type="ECO:0000313" key="5">
    <source>
        <dbReference type="EMBL" id="QTH24036.1"/>
    </source>
</evidence>
<dbReference type="PRINTS" id="PR00038">
    <property type="entry name" value="HTHLUXR"/>
</dbReference>
<dbReference type="InterPro" id="IPR011990">
    <property type="entry name" value="TPR-like_helical_dom_sf"/>
</dbReference>
<dbReference type="Gene3D" id="1.10.10.10">
    <property type="entry name" value="Winged helix-like DNA-binding domain superfamily/Winged helix DNA-binding domain"/>
    <property type="match status" value="1"/>
</dbReference>
<dbReference type="PANTHER" id="PTHR44688:SF16">
    <property type="entry name" value="DNA-BINDING TRANSCRIPTIONAL ACTIVATOR DEVR_DOSR"/>
    <property type="match status" value="1"/>
</dbReference>
<keyword evidence="3" id="KW-0804">Transcription</keyword>
<dbReference type="InterPro" id="IPR016032">
    <property type="entry name" value="Sig_transdc_resp-reg_C-effctor"/>
</dbReference>
<dbReference type="InterPro" id="IPR027417">
    <property type="entry name" value="P-loop_NTPase"/>
</dbReference>
<evidence type="ECO:0000313" key="6">
    <source>
        <dbReference type="Proteomes" id="UP000664914"/>
    </source>
</evidence>
<evidence type="ECO:0000256" key="3">
    <source>
        <dbReference type="ARBA" id="ARBA00023163"/>
    </source>
</evidence>
<dbReference type="InterPro" id="IPR000792">
    <property type="entry name" value="Tscrpt_reg_LuxR_C"/>
</dbReference>
<gene>
    <name evidence="5" type="ORF">HRJ34_11295</name>
</gene>
<dbReference type="InterPro" id="IPR059106">
    <property type="entry name" value="WHD_MalT"/>
</dbReference>
<reference evidence="5" key="1">
    <citation type="submission" date="2020-07" db="EMBL/GenBank/DDBJ databases">
        <authorList>
            <person name="Camacho E."/>
        </authorList>
    </citation>
    <scope>NUCLEOTIDE SEQUENCE</scope>
    <source>
        <strain evidence="5">MPO218</strain>
    </source>
</reference>
<dbReference type="Proteomes" id="UP000664914">
    <property type="component" value="Chromosome"/>
</dbReference>
<dbReference type="Pfam" id="PF13401">
    <property type="entry name" value="AAA_22"/>
    <property type="match status" value="1"/>
</dbReference>
<accession>A0A975D6X0</accession>
<dbReference type="EMBL" id="CP059319">
    <property type="protein sequence ID" value="QTH24036.1"/>
    <property type="molecule type" value="Genomic_DNA"/>
</dbReference>
<dbReference type="SUPFAM" id="SSF52540">
    <property type="entry name" value="P-loop containing nucleoside triphosphate hydrolases"/>
    <property type="match status" value="1"/>
</dbReference>
<proteinExistence type="predicted"/>
<dbReference type="InterPro" id="IPR041617">
    <property type="entry name" value="TPR_MalT"/>
</dbReference>
<evidence type="ECO:0000259" key="4">
    <source>
        <dbReference type="PROSITE" id="PS50043"/>
    </source>
</evidence>
<dbReference type="SMART" id="SM00421">
    <property type="entry name" value="HTH_LUXR"/>
    <property type="match status" value="1"/>
</dbReference>
<dbReference type="PANTHER" id="PTHR44688">
    <property type="entry name" value="DNA-BINDING TRANSCRIPTIONAL ACTIVATOR DEVR_DOSR"/>
    <property type="match status" value="1"/>
</dbReference>
<evidence type="ECO:0000256" key="2">
    <source>
        <dbReference type="ARBA" id="ARBA00023125"/>
    </source>
</evidence>
<reference evidence="5" key="2">
    <citation type="submission" date="2021-04" db="EMBL/GenBank/DDBJ databases">
        <title>Isolation and genomic analysis of the ibuprofen-degrading bacterium Sphingomonas strain MPO218.</title>
        <authorList>
            <person name="Aulestia M."/>
            <person name="Flores A."/>
            <person name="Mangas E.L."/>
            <person name="Perez-Pulido A.J."/>
            <person name="Santero E."/>
            <person name="Camacho E.M."/>
        </authorList>
    </citation>
    <scope>NUCLEOTIDE SEQUENCE</scope>
    <source>
        <strain evidence="5">MPO218</strain>
    </source>
</reference>
<dbReference type="PROSITE" id="PS50043">
    <property type="entry name" value="HTH_LUXR_2"/>
    <property type="match status" value="1"/>
</dbReference>